<dbReference type="EMBL" id="LLXL01006875">
    <property type="protein sequence ID" value="PKK55765.1"/>
    <property type="molecule type" value="Genomic_DNA"/>
</dbReference>
<feature type="non-terminal residue" evidence="1">
    <location>
        <position position="1"/>
    </location>
</feature>
<gene>
    <name evidence="1" type="ORF">RhiirC2_858878</name>
</gene>
<name>A0A2N1M2C0_9GLOM</name>
<accession>A0A2N1M2C0</accession>
<proteinExistence type="predicted"/>
<comment type="caution">
    <text evidence="1">The sequence shown here is derived from an EMBL/GenBank/DDBJ whole genome shotgun (WGS) entry which is preliminary data.</text>
</comment>
<protein>
    <submittedName>
        <fullName evidence="1">Uncharacterized protein</fullName>
    </submittedName>
</protein>
<evidence type="ECO:0000313" key="1">
    <source>
        <dbReference type="EMBL" id="PKK55765.1"/>
    </source>
</evidence>
<sequence length="64" mass="7509">QYNKHGEVQSESSEEELIKEREKLQELISNFNLEDVFNCDETELYWELEPSKTLFTGPLSGTKK</sequence>
<reference evidence="1 2" key="1">
    <citation type="submission" date="2016-04" db="EMBL/GenBank/DDBJ databases">
        <title>Genome analyses suggest a sexual origin of heterokaryosis in a supposedly ancient asexual fungus.</title>
        <authorList>
            <person name="Ropars J."/>
            <person name="Sedzielewska K."/>
            <person name="Noel J."/>
            <person name="Charron P."/>
            <person name="Farinelli L."/>
            <person name="Marton T."/>
            <person name="Kruger M."/>
            <person name="Pelin A."/>
            <person name="Brachmann A."/>
            <person name="Corradi N."/>
        </authorList>
    </citation>
    <scope>NUCLEOTIDE SEQUENCE [LARGE SCALE GENOMIC DNA]</scope>
    <source>
        <strain evidence="1 2">C2</strain>
    </source>
</reference>
<organism evidence="1 2">
    <name type="scientific">Rhizophagus irregularis</name>
    <dbReference type="NCBI Taxonomy" id="588596"/>
    <lineage>
        <taxon>Eukaryota</taxon>
        <taxon>Fungi</taxon>
        <taxon>Fungi incertae sedis</taxon>
        <taxon>Mucoromycota</taxon>
        <taxon>Glomeromycotina</taxon>
        <taxon>Glomeromycetes</taxon>
        <taxon>Glomerales</taxon>
        <taxon>Glomeraceae</taxon>
        <taxon>Rhizophagus</taxon>
    </lineage>
</organism>
<dbReference type="AlphaFoldDB" id="A0A2N1M2C0"/>
<evidence type="ECO:0000313" key="2">
    <source>
        <dbReference type="Proteomes" id="UP000233469"/>
    </source>
</evidence>
<dbReference type="Proteomes" id="UP000233469">
    <property type="component" value="Unassembled WGS sequence"/>
</dbReference>
<reference evidence="1 2" key="2">
    <citation type="submission" date="2017-10" db="EMBL/GenBank/DDBJ databases">
        <title>Extensive intraspecific genome diversity in a model arbuscular mycorrhizal fungus.</title>
        <authorList>
            <person name="Chen E.C.H."/>
            <person name="Morin E."/>
            <person name="Baudet D."/>
            <person name="Noel J."/>
            <person name="Ndikumana S."/>
            <person name="Charron P."/>
            <person name="St-Onge C."/>
            <person name="Giorgi J."/>
            <person name="Grigoriev I.V."/>
            <person name="Roux C."/>
            <person name="Martin F.M."/>
            <person name="Corradi N."/>
        </authorList>
    </citation>
    <scope>NUCLEOTIDE SEQUENCE [LARGE SCALE GENOMIC DNA]</scope>
    <source>
        <strain evidence="1 2">C2</strain>
    </source>
</reference>